<feature type="region of interest" description="Disordered" evidence="1">
    <location>
        <begin position="22"/>
        <end position="49"/>
    </location>
</feature>
<feature type="compositionally biased region" description="Gly residues" evidence="1">
    <location>
        <begin position="161"/>
        <end position="170"/>
    </location>
</feature>
<evidence type="ECO:0000313" key="2">
    <source>
        <dbReference type="EMBL" id="OIQ83267.1"/>
    </source>
</evidence>
<reference evidence="2" key="1">
    <citation type="submission" date="2016-10" db="EMBL/GenBank/DDBJ databases">
        <title>Sequence of Gallionella enrichment culture.</title>
        <authorList>
            <person name="Poehlein A."/>
            <person name="Muehling M."/>
            <person name="Daniel R."/>
        </authorList>
    </citation>
    <scope>NUCLEOTIDE SEQUENCE</scope>
</reference>
<accession>A0A1J5R0L6</accession>
<gene>
    <name evidence="2" type="ORF">GALL_349260</name>
</gene>
<comment type="caution">
    <text evidence="2">The sequence shown here is derived from an EMBL/GenBank/DDBJ whole genome shotgun (WGS) entry which is preliminary data.</text>
</comment>
<sequence>MELWRCAVAEDQIIVQSELMDAQPRRRAAQRLGERQRQSRREQVAAGGRVGQIDAVYIDPAAAHGSPQGRDRGSDHGVAAAAGSQGGEGFADHVAAQGRIEFLEQQARPALEQPGQRGADPIRRSRGGQMAAAGARRDDRGGGVRNRPAGIGQHLATGAPLGEGRGGVHGAGQVVRDDGQFQR</sequence>
<name>A0A1J5R0L6_9ZZZZ</name>
<feature type="region of interest" description="Disordered" evidence="1">
    <location>
        <begin position="62"/>
        <end position="183"/>
    </location>
</feature>
<proteinExistence type="predicted"/>
<dbReference type="EMBL" id="MLJW01000718">
    <property type="protein sequence ID" value="OIQ83267.1"/>
    <property type="molecule type" value="Genomic_DNA"/>
</dbReference>
<feature type="compositionally biased region" description="Basic and acidic residues" evidence="1">
    <location>
        <begin position="32"/>
        <end position="43"/>
    </location>
</feature>
<dbReference type="AlphaFoldDB" id="A0A1J5R0L6"/>
<evidence type="ECO:0000256" key="1">
    <source>
        <dbReference type="SAM" id="MobiDB-lite"/>
    </source>
</evidence>
<organism evidence="2">
    <name type="scientific">mine drainage metagenome</name>
    <dbReference type="NCBI Taxonomy" id="410659"/>
    <lineage>
        <taxon>unclassified sequences</taxon>
        <taxon>metagenomes</taxon>
        <taxon>ecological metagenomes</taxon>
    </lineage>
</organism>
<protein>
    <submittedName>
        <fullName evidence="2">Uncharacterized protein</fullName>
    </submittedName>
</protein>